<reference evidence="2 3" key="1">
    <citation type="journal article" date="2014" name="Int. J. Syst. Evol. Microbiol.">
        <title>Complete genome sequence of Corynebacterium casei LMG S-19264T (=DSM 44701T), isolated from a smear-ripened cheese.</title>
        <authorList>
            <consortium name="US DOE Joint Genome Institute (JGI-PGF)"/>
            <person name="Walter F."/>
            <person name="Albersmeier A."/>
            <person name="Kalinowski J."/>
            <person name="Ruckert C."/>
        </authorList>
    </citation>
    <scope>NUCLEOTIDE SEQUENCE [LARGE SCALE GENOMIC DNA]</scope>
    <source>
        <strain evidence="2 3">CGMCC 1.16330</strain>
    </source>
</reference>
<evidence type="ECO:0000256" key="1">
    <source>
        <dbReference type="SAM" id="Phobius"/>
    </source>
</evidence>
<dbReference type="EMBL" id="BMKS01000003">
    <property type="protein sequence ID" value="GGG27020.1"/>
    <property type="molecule type" value="Genomic_DNA"/>
</dbReference>
<proteinExistence type="predicted"/>
<feature type="transmembrane region" description="Helical" evidence="1">
    <location>
        <begin position="38"/>
        <end position="59"/>
    </location>
</feature>
<comment type="caution">
    <text evidence="2">The sequence shown here is derived from an EMBL/GenBank/DDBJ whole genome shotgun (WGS) entry which is preliminary data.</text>
</comment>
<gene>
    <name evidence="2" type="ORF">GCM10010964_13660</name>
</gene>
<evidence type="ECO:0000313" key="3">
    <source>
        <dbReference type="Proteomes" id="UP000597507"/>
    </source>
</evidence>
<dbReference type="Proteomes" id="UP000597507">
    <property type="component" value="Unassembled WGS sequence"/>
</dbReference>
<keyword evidence="1" id="KW-0812">Transmembrane</keyword>
<keyword evidence="3" id="KW-1185">Reference proteome</keyword>
<name>A0A8J2Z9Q8_9PROT</name>
<keyword evidence="1" id="KW-0472">Membrane</keyword>
<dbReference type="AlphaFoldDB" id="A0A8J2Z9Q8"/>
<accession>A0A8J2Z9Q8</accession>
<organism evidence="2 3">
    <name type="scientific">Caldovatus sediminis</name>
    <dbReference type="NCBI Taxonomy" id="2041189"/>
    <lineage>
        <taxon>Bacteria</taxon>
        <taxon>Pseudomonadati</taxon>
        <taxon>Pseudomonadota</taxon>
        <taxon>Alphaproteobacteria</taxon>
        <taxon>Acetobacterales</taxon>
        <taxon>Roseomonadaceae</taxon>
        <taxon>Caldovatus</taxon>
    </lineage>
</organism>
<dbReference type="RefSeq" id="WP_188899257.1">
    <property type="nucleotide sequence ID" value="NZ_BMKS01000003.1"/>
</dbReference>
<protein>
    <submittedName>
        <fullName evidence="2">Uncharacterized protein</fullName>
    </submittedName>
</protein>
<keyword evidence="1" id="KW-1133">Transmembrane helix</keyword>
<sequence>MDLRKRTLSSLEAWVDPRQSELEGTDPVLRLMLFGERILPWAVGAALVTLAVVLCAVALRV</sequence>
<evidence type="ECO:0000313" key="2">
    <source>
        <dbReference type="EMBL" id="GGG27020.1"/>
    </source>
</evidence>